<comment type="similarity">
    <text evidence="7 8">Belongs to the Rho family.</text>
</comment>
<dbReference type="Gene3D" id="2.40.50.140">
    <property type="entry name" value="Nucleic acid-binding proteins"/>
    <property type="match status" value="1"/>
</dbReference>
<evidence type="ECO:0000256" key="1">
    <source>
        <dbReference type="ARBA" id="ARBA00022472"/>
    </source>
</evidence>
<evidence type="ECO:0000256" key="7">
    <source>
        <dbReference type="HAMAP-Rule" id="MF_01884"/>
    </source>
</evidence>
<evidence type="ECO:0000313" key="10">
    <source>
        <dbReference type="EMBL" id="GIE69704.1"/>
    </source>
</evidence>
<dbReference type="Pfam" id="PF07497">
    <property type="entry name" value="Rho_RNA_bind"/>
    <property type="match status" value="1"/>
</dbReference>
<dbReference type="InterPro" id="IPR012340">
    <property type="entry name" value="NA-bd_OB-fold"/>
</dbReference>
<comment type="function">
    <text evidence="7">Facilitates transcription termination by a mechanism that involves Rho binding to the nascent RNA, activation of Rho's RNA-dependent ATPase activity, and release of the mRNA from the DNA template.</text>
</comment>
<evidence type="ECO:0000256" key="3">
    <source>
        <dbReference type="ARBA" id="ARBA00022806"/>
    </source>
</evidence>
<dbReference type="Gene3D" id="3.40.50.300">
    <property type="entry name" value="P-loop containing nucleotide triphosphate hydrolases"/>
    <property type="match status" value="1"/>
</dbReference>
<keyword evidence="1 7" id="KW-0806">Transcription termination</keyword>
<sequence length="379" mass="41326">MTTVTRTRKTPSTEETVAVDALLDIVDDRAWLRADGYLPGGDDLPLTMAEVRRLGLRRGDRVTGFARIDRPGRPAHLQVTAVNGRDPGPRPDFYRLTAIYPQERLRLETDQDVLTTRVIDLLMPIGKGQRALIVAPPKAGKTTVLQQVANAISRNNPECHLMVVLVDERPEEVTDMRRTVKAEIVAATFDRPPQDHTAVAELAVERAKRLAELGEDVVVLLDSITRLGRAYNLTAPAGRGRTLSGGLDSTALQPPKRLLGAARNLEGGGSLTIIATALVENGSALDTVIFEEFKSTGNAELKLDRSLAEARIFPAIDLAVSGTRHDELLLSPAELTVVGQVRRALGGQERREAMPQLLTQLRTTASNAEFLRRVARSIA</sequence>
<evidence type="ECO:0000256" key="4">
    <source>
        <dbReference type="ARBA" id="ARBA00022884"/>
    </source>
</evidence>
<comment type="subunit">
    <text evidence="7">Homohexamer. The homohexamer assembles into an open ring structure.</text>
</comment>
<gene>
    <name evidence="7" type="primary">rho</name>
    <name evidence="10" type="ORF">Apa02nite_058120</name>
</gene>
<dbReference type="InterPro" id="IPR027417">
    <property type="entry name" value="P-loop_NTPase"/>
</dbReference>
<dbReference type="InterPro" id="IPR000194">
    <property type="entry name" value="ATPase_F1/V1/A1_a/bsu_nucl-bd"/>
</dbReference>
<name>A0ABQ4BGC5_9ACTN</name>
<dbReference type="RefSeq" id="WP_239164643.1">
    <property type="nucleotide sequence ID" value="NZ_BAAATY010000026.1"/>
</dbReference>
<dbReference type="InterPro" id="IPR004665">
    <property type="entry name" value="Term_rho"/>
</dbReference>
<comment type="caution">
    <text evidence="10">The sequence shown here is derived from an EMBL/GenBank/DDBJ whole genome shotgun (WGS) entry which is preliminary data.</text>
</comment>
<dbReference type="PANTHER" id="PTHR46425:SF1">
    <property type="entry name" value="TRANSCRIPTION TERMINATION FACTOR RHO"/>
    <property type="match status" value="1"/>
</dbReference>
<dbReference type="HAMAP" id="MF_01884">
    <property type="entry name" value="Rho"/>
    <property type="match status" value="1"/>
</dbReference>
<dbReference type="EC" id="3.6.4.-" evidence="7"/>
<keyword evidence="5 7" id="KW-0805">Transcription regulation</keyword>
<feature type="binding site" evidence="7">
    <location>
        <begin position="126"/>
        <end position="131"/>
    </location>
    <ligand>
        <name>ATP</name>
        <dbReference type="ChEBI" id="CHEBI:30616"/>
    </ligand>
</feature>
<keyword evidence="7" id="KW-0547">Nucleotide-binding</keyword>
<evidence type="ECO:0000256" key="2">
    <source>
        <dbReference type="ARBA" id="ARBA00022801"/>
    </source>
</evidence>
<keyword evidence="4 7" id="KW-0694">RNA-binding</keyword>
<organism evidence="10 11">
    <name type="scientific">Actinoplanes palleronii</name>
    <dbReference type="NCBI Taxonomy" id="113570"/>
    <lineage>
        <taxon>Bacteria</taxon>
        <taxon>Bacillati</taxon>
        <taxon>Actinomycetota</taxon>
        <taxon>Actinomycetes</taxon>
        <taxon>Micromonosporales</taxon>
        <taxon>Micromonosporaceae</taxon>
        <taxon>Actinoplanes</taxon>
    </lineage>
</organism>
<accession>A0ABQ4BGC5</accession>
<evidence type="ECO:0000256" key="6">
    <source>
        <dbReference type="ARBA" id="ARBA00023163"/>
    </source>
</evidence>
<dbReference type="Pfam" id="PF00006">
    <property type="entry name" value="ATP-synt_ab"/>
    <property type="match status" value="1"/>
</dbReference>
<protein>
    <recommendedName>
        <fullName evidence="7">Transcription termination factor Rho</fullName>
        <ecNumber evidence="7">3.6.4.-</ecNumber>
    </recommendedName>
    <alternativeName>
        <fullName evidence="7">ATP-dependent helicase Rho</fullName>
    </alternativeName>
</protein>
<feature type="binding site" evidence="7">
    <location>
        <position position="169"/>
    </location>
    <ligand>
        <name>ATP</name>
        <dbReference type="ChEBI" id="CHEBI:30616"/>
    </ligand>
</feature>
<keyword evidence="2 7" id="KW-0378">Hydrolase</keyword>
<reference evidence="10 11" key="1">
    <citation type="submission" date="2021-01" db="EMBL/GenBank/DDBJ databases">
        <title>Whole genome shotgun sequence of Actinoplanes palleronii NBRC 14916.</title>
        <authorList>
            <person name="Komaki H."/>
            <person name="Tamura T."/>
        </authorList>
    </citation>
    <scope>NUCLEOTIDE SEQUENCE [LARGE SCALE GENOMIC DNA]</scope>
    <source>
        <strain evidence="10 11">NBRC 14916</strain>
    </source>
</reference>
<proteinExistence type="inferred from homology"/>
<keyword evidence="11" id="KW-1185">Reference proteome</keyword>
<keyword evidence="6 7" id="KW-0804">Transcription</keyword>
<dbReference type="SUPFAM" id="SSF52540">
    <property type="entry name" value="P-loop containing nucleoside triphosphate hydrolases"/>
    <property type="match status" value="1"/>
</dbReference>
<dbReference type="PROSITE" id="PS51856">
    <property type="entry name" value="RHO_RNA_BD"/>
    <property type="match status" value="1"/>
</dbReference>
<keyword evidence="7" id="KW-0067">ATP-binding</keyword>
<dbReference type="InterPro" id="IPR011113">
    <property type="entry name" value="Rho_RNA-bd"/>
</dbReference>
<evidence type="ECO:0000256" key="5">
    <source>
        <dbReference type="ARBA" id="ARBA00023015"/>
    </source>
</evidence>
<feature type="domain" description="Rho RNA-BD" evidence="9">
    <location>
        <begin position="16"/>
        <end position="86"/>
    </location>
</feature>
<dbReference type="InterPro" id="IPR003593">
    <property type="entry name" value="AAA+_ATPase"/>
</dbReference>
<evidence type="ECO:0000256" key="8">
    <source>
        <dbReference type="PROSITE-ProRule" id="PRU01203"/>
    </source>
</evidence>
<dbReference type="SUPFAM" id="SSF50249">
    <property type="entry name" value="Nucleic acid-binding proteins"/>
    <property type="match status" value="1"/>
</dbReference>
<dbReference type="PANTHER" id="PTHR46425">
    <property type="entry name" value="TRANSCRIPTION TERMINATION FACTOR RHO"/>
    <property type="match status" value="1"/>
</dbReference>
<feature type="binding site" evidence="7">
    <location>
        <begin position="138"/>
        <end position="143"/>
    </location>
    <ligand>
        <name>ATP</name>
        <dbReference type="ChEBI" id="CHEBI:30616"/>
    </ligand>
</feature>
<comment type="caution">
    <text evidence="7">Lacks conserved residue(s) required for the propagation of feature annotation.</text>
</comment>
<evidence type="ECO:0000259" key="9">
    <source>
        <dbReference type="PROSITE" id="PS51856"/>
    </source>
</evidence>
<dbReference type="SMART" id="SM00382">
    <property type="entry name" value="AAA"/>
    <property type="match status" value="1"/>
</dbReference>
<evidence type="ECO:0000313" key="11">
    <source>
        <dbReference type="Proteomes" id="UP000624709"/>
    </source>
</evidence>
<dbReference type="NCBIfam" id="NF006886">
    <property type="entry name" value="PRK09376.1"/>
    <property type="match status" value="1"/>
</dbReference>
<dbReference type="EMBL" id="BOMS01000091">
    <property type="protein sequence ID" value="GIE69704.1"/>
    <property type="molecule type" value="Genomic_DNA"/>
</dbReference>
<dbReference type="Proteomes" id="UP000624709">
    <property type="component" value="Unassembled WGS sequence"/>
</dbReference>
<keyword evidence="3 7" id="KW-0347">Helicase</keyword>